<dbReference type="Proteomes" id="UP000250234">
    <property type="component" value="Unassembled WGS sequence"/>
</dbReference>
<dbReference type="RefSeq" id="WP_111946134.1">
    <property type="nucleotide sequence ID" value="NZ_UAWO01000002.1"/>
</dbReference>
<keyword evidence="1" id="KW-0472">Membrane</keyword>
<keyword evidence="1" id="KW-0812">Transmembrane</keyword>
<feature type="transmembrane region" description="Helical" evidence="1">
    <location>
        <begin position="58"/>
        <end position="82"/>
    </location>
</feature>
<evidence type="ECO:0000256" key="1">
    <source>
        <dbReference type="SAM" id="Phobius"/>
    </source>
</evidence>
<feature type="transmembrane region" description="Helical" evidence="1">
    <location>
        <begin position="168"/>
        <end position="192"/>
    </location>
</feature>
<protein>
    <submittedName>
        <fullName evidence="2">Uncharacterized protein</fullName>
    </submittedName>
</protein>
<sequence>MNKLKKLKSKIKYNFLQIFNVRVFIFSLIVVLLASIVMMNKVNIYKNNVNEYLNAWDYIFRVITSPFFVSWIFLPTIIFITFNSIKHSNINNNFLVRAESKRIYILSKYLSLALIIILFLSLLFISLFIISLVESKFKISLGWSNAIIGEIDLKVLTDFLYVPNFIDYMNPILVIVLVFLQFFLISIIIVLFRDLLFYFF</sequence>
<dbReference type="EMBL" id="UAWO01000002">
    <property type="protein sequence ID" value="SQC08497.1"/>
    <property type="molecule type" value="Genomic_DNA"/>
</dbReference>
<reference evidence="2 3" key="1">
    <citation type="submission" date="2018-06" db="EMBL/GenBank/DDBJ databases">
        <authorList>
            <consortium name="Pathogen Informatics"/>
            <person name="Doyle S."/>
        </authorList>
    </citation>
    <scope>NUCLEOTIDE SEQUENCE [LARGE SCALE GENOMIC DNA]</scope>
    <source>
        <strain evidence="2 3">NCTC8081</strain>
    </source>
</reference>
<accession>A0A2X3C333</accession>
<feature type="transmembrane region" description="Helical" evidence="1">
    <location>
        <begin position="21"/>
        <end position="38"/>
    </location>
</feature>
<dbReference type="AlphaFoldDB" id="A0A2X3C333"/>
<proteinExistence type="predicted"/>
<evidence type="ECO:0000313" key="2">
    <source>
        <dbReference type="EMBL" id="SQC08497.1"/>
    </source>
</evidence>
<organism evidence="2 3">
    <name type="scientific">Clostridium perfringens</name>
    <dbReference type="NCBI Taxonomy" id="1502"/>
    <lineage>
        <taxon>Bacteria</taxon>
        <taxon>Bacillati</taxon>
        <taxon>Bacillota</taxon>
        <taxon>Clostridia</taxon>
        <taxon>Eubacteriales</taxon>
        <taxon>Clostridiaceae</taxon>
        <taxon>Clostridium</taxon>
    </lineage>
</organism>
<feature type="transmembrane region" description="Helical" evidence="1">
    <location>
        <begin position="109"/>
        <end position="133"/>
    </location>
</feature>
<name>A0A2X3C333_CLOPF</name>
<keyword evidence="1" id="KW-1133">Transmembrane helix</keyword>
<gene>
    <name evidence="2" type="ORF">NCTC8081_02427</name>
</gene>
<evidence type="ECO:0000313" key="3">
    <source>
        <dbReference type="Proteomes" id="UP000250234"/>
    </source>
</evidence>